<organism evidence="2 3">
    <name type="scientific">Candidatus Lucifugimonas marina</name>
    <dbReference type="NCBI Taxonomy" id="3038979"/>
    <lineage>
        <taxon>Bacteria</taxon>
        <taxon>Bacillati</taxon>
        <taxon>Chloroflexota</taxon>
        <taxon>Dehalococcoidia</taxon>
        <taxon>SAR202 cluster</taxon>
        <taxon>Candidatus Lucifugimonadales</taxon>
        <taxon>Candidatus Lucifugimonadaceae</taxon>
        <taxon>Candidatus Lucifugimonas</taxon>
    </lineage>
</organism>
<evidence type="ECO:0000313" key="2">
    <source>
        <dbReference type="EMBL" id="WFG40694.1"/>
    </source>
</evidence>
<name>A0AAJ5ZIM2_9CHLR</name>
<dbReference type="RefSeq" id="WP_342824168.1">
    <property type="nucleotide sequence ID" value="NZ_CP046146.1"/>
</dbReference>
<reference evidence="3" key="3">
    <citation type="submission" date="2023-06" db="EMBL/GenBank/DDBJ databases">
        <title>Pangenomics reveal diversification of enzyme families and niche specialization in globally abundant SAR202 bacteria.</title>
        <authorList>
            <person name="Saw J.H.W."/>
        </authorList>
    </citation>
    <scope>NUCLEOTIDE SEQUENCE [LARGE SCALE GENOMIC DNA]</scope>
    <source>
        <strain evidence="3">JH1073</strain>
    </source>
</reference>
<dbReference type="Proteomes" id="UP001321249">
    <property type="component" value="Unassembled WGS sequence"/>
</dbReference>
<evidence type="ECO:0000313" key="4">
    <source>
        <dbReference type="Proteomes" id="UP001321249"/>
    </source>
</evidence>
<reference evidence="3 4" key="1">
    <citation type="submission" date="2019-11" db="EMBL/GenBank/DDBJ databases">
        <authorList>
            <person name="Cho J.-C."/>
        </authorList>
    </citation>
    <scope>NUCLEOTIDE SEQUENCE [LARGE SCALE GENOMIC DNA]</scope>
    <source>
        <strain evidence="2 3">JH1073</strain>
        <strain evidence="1 4">JH702</strain>
    </source>
</reference>
<reference evidence="2" key="2">
    <citation type="journal article" date="2023" name="Nat. Commun.">
        <title>Cultivation of marine bacteria of the SAR202 clade.</title>
        <authorList>
            <person name="Lim Y."/>
            <person name="Seo J.H."/>
            <person name="Giovannoni S.J."/>
            <person name="Kang I."/>
            <person name="Cho J.C."/>
        </authorList>
    </citation>
    <scope>NUCLEOTIDE SEQUENCE</scope>
    <source>
        <strain evidence="2">JH1073</strain>
    </source>
</reference>
<accession>A0AAJ5ZIM2</accession>
<dbReference type="EMBL" id="CP046147">
    <property type="protein sequence ID" value="WFG40694.1"/>
    <property type="molecule type" value="Genomic_DNA"/>
</dbReference>
<dbReference type="AlphaFoldDB" id="A0AAJ5ZIM2"/>
<protein>
    <submittedName>
        <fullName evidence="2">Uncharacterized protein</fullName>
    </submittedName>
</protein>
<proteinExistence type="predicted"/>
<dbReference type="Proteomes" id="UP001219901">
    <property type="component" value="Chromosome"/>
</dbReference>
<dbReference type="EMBL" id="WMBE01000002">
    <property type="protein sequence ID" value="MDG0866607.1"/>
    <property type="molecule type" value="Genomic_DNA"/>
</dbReference>
<keyword evidence="3" id="KW-1185">Reference proteome</keyword>
<gene>
    <name evidence="1" type="ORF">GKO46_05895</name>
    <name evidence="2" type="ORF">GKO48_14140</name>
</gene>
<evidence type="ECO:0000313" key="3">
    <source>
        <dbReference type="Proteomes" id="UP001219901"/>
    </source>
</evidence>
<evidence type="ECO:0000313" key="1">
    <source>
        <dbReference type="EMBL" id="MDG0866607.1"/>
    </source>
</evidence>
<sequence length="80" mass="8382">MTLISIKNTSAGNSIVPARGGLGLVLAAGEEGTVCPEGLRAQGAFFDMVSRGHIEEKARLGRASRVVNFTRSTDDHNQAA</sequence>